<proteinExistence type="predicted"/>
<protein>
    <submittedName>
        <fullName evidence="2">Uncharacterized protein</fullName>
    </submittedName>
</protein>
<dbReference type="eggNOG" id="ENOG50302GF">
    <property type="taxonomic scope" value="Bacteria"/>
</dbReference>
<dbReference type="STRING" id="1392540.P256_00706"/>
<accession>V2UY72</accession>
<dbReference type="Proteomes" id="UP000023785">
    <property type="component" value="Unassembled WGS sequence"/>
</dbReference>
<name>V2UY72_9GAMM</name>
<feature type="coiled-coil region" evidence="1">
    <location>
        <begin position="55"/>
        <end position="89"/>
    </location>
</feature>
<dbReference type="RefSeq" id="WP_023272300.1">
    <property type="nucleotide sequence ID" value="NZ_KI530712.1"/>
</dbReference>
<keyword evidence="3" id="KW-1185">Reference proteome</keyword>
<sequence length="89" mass="9902">MSKVQILLSKDLLIHLSAEDPVELKSGLQEVEQDIADHWYVKAHSQPITSDAVKDDAHKKEVESLKAELAAAQKTIADLQKQIEDTKAK</sequence>
<reference evidence="2 3" key="1">
    <citation type="submission" date="2013-10" db="EMBL/GenBank/DDBJ databases">
        <title>The Genome Sequence of Acinetobacter nectaris CIP 110549.</title>
        <authorList>
            <consortium name="The Broad Institute Genomics Platform"/>
            <consortium name="The Broad Institute Genome Sequencing Center for Infectious Disease"/>
            <person name="Cerqueira G."/>
            <person name="Feldgarden M."/>
            <person name="Courvalin P."/>
            <person name="Grillot-Courvalin C."/>
            <person name="Clermont D."/>
            <person name="Rocha E."/>
            <person name="Yoon E.-J."/>
            <person name="Nemec A."/>
            <person name="Young S.K."/>
            <person name="Zeng Q."/>
            <person name="Gargeya S."/>
            <person name="Fitzgerald M."/>
            <person name="Abouelleil A."/>
            <person name="Alvarado L."/>
            <person name="Berlin A.M."/>
            <person name="Chapman S.B."/>
            <person name="Gainer-Dewar J."/>
            <person name="Goldberg J."/>
            <person name="Gnerre S."/>
            <person name="Griggs A."/>
            <person name="Gujja S."/>
            <person name="Hansen M."/>
            <person name="Howarth C."/>
            <person name="Imamovic A."/>
            <person name="Ireland A."/>
            <person name="Larimer J."/>
            <person name="McCowan C."/>
            <person name="Murphy C."/>
            <person name="Pearson M."/>
            <person name="Poon T.W."/>
            <person name="Priest M."/>
            <person name="Roberts A."/>
            <person name="Saif S."/>
            <person name="Shea T."/>
            <person name="Sykes S."/>
            <person name="Wortman J."/>
            <person name="Nusbaum C."/>
            <person name="Birren B."/>
        </authorList>
    </citation>
    <scope>NUCLEOTIDE SEQUENCE [LARGE SCALE GENOMIC DNA]</scope>
    <source>
        <strain evidence="2 3">CIP 110549</strain>
    </source>
</reference>
<dbReference type="AlphaFoldDB" id="V2UY72"/>
<dbReference type="HOGENOM" id="CLU_160023_1_0_6"/>
<dbReference type="PATRIC" id="fig|1392540.3.peg.687"/>
<evidence type="ECO:0000256" key="1">
    <source>
        <dbReference type="SAM" id="Coils"/>
    </source>
</evidence>
<comment type="caution">
    <text evidence="2">The sequence shown here is derived from an EMBL/GenBank/DDBJ whole genome shotgun (WGS) entry which is preliminary data.</text>
</comment>
<evidence type="ECO:0000313" key="3">
    <source>
        <dbReference type="Proteomes" id="UP000023785"/>
    </source>
</evidence>
<organism evidence="2 3">
    <name type="scientific">Acinetobacter nectaris CIP 110549</name>
    <dbReference type="NCBI Taxonomy" id="1392540"/>
    <lineage>
        <taxon>Bacteria</taxon>
        <taxon>Pseudomonadati</taxon>
        <taxon>Pseudomonadota</taxon>
        <taxon>Gammaproteobacteria</taxon>
        <taxon>Moraxellales</taxon>
        <taxon>Moraxellaceae</taxon>
        <taxon>Acinetobacter</taxon>
    </lineage>
</organism>
<evidence type="ECO:0000313" key="2">
    <source>
        <dbReference type="EMBL" id="ESK40259.1"/>
    </source>
</evidence>
<dbReference type="EMBL" id="AYER01000003">
    <property type="protein sequence ID" value="ESK40259.1"/>
    <property type="molecule type" value="Genomic_DNA"/>
</dbReference>
<gene>
    <name evidence="2" type="ORF">P256_00706</name>
</gene>
<dbReference type="OrthoDB" id="6445976at2"/>
<keyword evidence="1" id="KW-0175">Coiled coil</keyword>